<dbReference type="AlphaFoldDB" id="A0A0K8MGH9"/>
<dbReference type="Proteomes" id="UP000253891">
    <property type="component" value="Unassembled WGS sequence"/>
</dbReference>
<dbReference type="RefSeq" id="WP_061992971.1">
    <property type="nucleotide sequence ID" value="NZ_DF968000.1"/>
</dbReference>
<proteinExistence type="predicted"/>
<dbReference type="EMBL" id="DF968000">
    <property type="protein sequence ID" value="GAO99567.1"/>
    <property type="molecule type" value="Genomic_DNA"/>
</dbReference>
<gene>
    <name evidence="1" type="ORF">FFIC_230510</name>
</gene>
<keyword evidence="2" id="KW-1185">Reference proteome</keyword>
<sequence>MAFTLVEGLMVLTLVTSVAVIELQIYQRFHHQEEQLKRRNKAANQAKRQALERWAVFVKNSDHNQ</sequence>
<name>A0A0K8MGH9_9LACO</name>
<evidence type="ECO:0000313" key="1">
    <source>
        <dbReference type="EMBL" id="GAO99567.1"/>
    </source>
</evidence>
<evidence type="ECO:0000313" key="2">
    <source>
        <dbReference type="Proteomes" id="UP000253891"/>
    </source>
</evidence>
<protein>
    <submittedName>
        <fullName evidence="1">Uncharacterized protein</fullName>
    </submittedName>
</protein>
<reference evidence="1 2" key="1">
    <citation type="journal article" date="2015" name="BMC Genomics">
        <title>Comparative genomics of Fructobacillus spp. and Leuconostoc spp. reveals niche-specific evolution of Fructobacillus spp.</title>
        <authorList>
            <person name="Endo A."/>
            <person name="Tanizawa Y."/>
            <person name="Tanaka N."/>
            <person name="Maeno S."/>
            <person name="Kumar H."/>
            <person name="Shiwa Y."/>
            <person name="Okada S."/>
            <person name="Yoshikawa H."/>
            <person name="Dicks L."/>
            <person name="Nakagawa J."/>
            <person name="Arita M."/>
        </authorList>
    </citation>
    <scope>NUCLEOTIDE SEQUENCE [LARGE SCALE GENOMIC DNA]</scope>
    <source>
        <strain evidence="1 2">JCM 12225</strain>
    </source>
</reference>
<dbReference type="STRING" id="157463.GCA_001047075_00485"/>
<accession>A0A0K8MGH9</accession>
<organism evidence="1 2">
    <name type="scientific">Fructobacillus ficulneus</name>
    <dbReference type="NCBI Taxonomy" id="157463"/>
    <lineage>
        <taxon>Bacteria</taxon>
        <taxon>Bacillati</taxon>
        <taxon>Bacillota</taxon>
        <taxon>Bacilli</taxon>
        <taxon>Lactobacillales</taxon>
        <taxon>Lactobacillaceae</taxon>
        <taxon>Fructobacillus</taxon>
    </lineage>
</organism>